<dbReference type="PANTHER" id="PTHR31650">
    <property type="entry name" value="O-ACYLTRANSFERASE (WSD1-LIKE) FAMILY PROTEIN"/>
    <property type="match status" value="1"/>
</dbReference>
<gene>
    <name evidence="14" type="ORF">WKW82_03320</name>
</gene>
<evidence type="ECO:0000313" key="15">
    <source>
        <dbReference type="Proteomes" id="UP001385892"/>
    </source>
</evidence>
<dbReference type="PANTHER" id="PTHR31650:SF1">
    <property type="entry name" value="WAX ESTER SYNTHASE_DIACYLGLYCEROL ACYLTRANSFERASE 4-RELATED"/>
    <property type="match status" value="1"/>
</dbReference>
<feature type="region of interest" description="Disordered" evidence="11">
    <location>
        <begin position="467"/>
        <end position="512"/>
    </location>
</feature>
<evidence type="ECO:0000256" key="9">
    <source>
        <dbReference type="ARBA" id="ARBA00023315"/>
    </source>
</evidence>
<keyword evidence="9" id="KW-0012">Acyltransferase</keyword>
<comment type="caution">
    <text evidence="14">The sequence shown here is derived from an EMBL/GenBank/DDBJ whole genome shotgun (WGS) entry which is preliminary data.</text>
</comment>
<dbReference type="InterPro" id="IPR045034">
    <property type="entry name" value="O-acyltransferase_WSD1-like"/>
</dbReference>
<name>A0ABU8WDS9_9BURK</name>
<evidence type="ECO:0000256" key="4">
    <source>
        <dbReference type="ARBA" id="ARBA00013244"/>
    </source>
</evidence>
<evidence type="ECO:0000259" key="13">
    <source>
        <dbReference type="Pfam" id="PF06974"/>
    </source>
</evidence>
<keyword evidence="5" id="KW-0444">Lipid biosynthesis</keyword>
<comment type="pathway">
    <text evidence="1">Glycerolipid metabolism; triacylglycerol biosynthesis.</text>
</comment>
<evidence type="ECO:0000256" key="5">
    <source>
        <dbReference type="ARBA" id="ARBA00022516"/>
    </source>
</evidence>
<feature type="compositionally biased region" description="Basic residues" evidence="11">
    <location>
        <begin position="484"/>
        <end position="504"/>
    </location>
</feature>
<evidence type="ECO:0000256" key="6">
    <source>
        <dbReference type="ARBA" id="ARBA00022679"/>
    </source>
</evidence>
<keyword evidence="7" id="KW-0319">Glycerol metabolism</keyword>
<protein>
    <recommendedName>
        <fullName evidence="4">diacylglycerol O-acyltransferase</fullName>
        <ecNumber evidence="4">2.3.1.20</ecNumber>
    </recommendedName>
</protein>
<dbReference type="NCBIfam" id="TIGR02946">
    <property type="entry name" value="acyl_WS_DGAT"/>
    <property type="match status" value="1"/>
</dbReference>
<feature type="domain" description="O-acyltransferase WSD1 C-terminal" evidence="13">
    <location>
        <begin position="309"/>
        <end position="455"/>
    </location>
</feature>
<dbReference type="SUPFAM" id="SSF52777">
    <property type="entry name" value="CoA-dependent acyltransferases"/>
    <property type="match status" value="1"/>
</dbReference>
<dbReference type="Proteomes" id="UP001385892">
    <property type="component" value="Unassembled WGS sequence"/>
</dbReference>
<comment type="catalytic activity">
    <reaction evidence="10">
        <text>an acyl-CoA + a 1,2-diacyl-sn-glycerol = a triacyl-sn-glycerol + CoA</text>
        <dbReference type="Rhea" id="RHEA:10868"/>
        <dbReference type="ChEBI" id="CHEBI:17815"/>
        <dbReference type="ChEBI" id="CHEBI:57287"/>
        <dbReference type="ChEBI" id="CHEBI:58342"/>
        <dbReference type="ChEBI" id="CHEBI:64615"/>
        <dbReference type="EC" id="2.3.1.20"/>
    </reaction>
</comment>
<reference evidence="14 15" key="1">
    <citation type="submission" date="2024-03" db="EMBL/GenBank/DDBJ databases">
        <title>Novel species of the genus Variovorax.</title>
        <authorList>
            <person name="Liu Q."/>
            <person name="Xin Y.-H."/>
        </authorList>
    </citation>
    <scope>NUCLEOTIDE SEQUENCE [LARGE SCALE GENOMIC DNA]</scope>
    <source>
        <strain evidence="14 15">KACC 18900</strain>
    </source>
</reference>
<sequence length="512" mass="53988">MSKTIPPLDLMFLLSETADSPKHVSALMTFEPPASGGANVVREIADAYRKARPVAPFTYVSEFSLSSLPSWKTVNDFDLERHLHHICLPAGATHDDTLRLVQTLHETTMDRNRPAFDLYLIEGLPGNAFAFFVKIHHAIVDGISAINLLLSSLNEDPKATRMEPFFALASSTPRPKAPKPLVERAMALRDGAMKQGNAIANLYVGMLKKGFGRILGGLKGGNQIFQAPRTPMNGPIHMSRSIATLSLPLAEMRAAGKAFGGTLNDVAVTVVDAGVHRYLADLGQSTSQPLVAMCPVSLREPGDKEATTKVSAIFAPLGEVDDSAAERMKRVMKGVAAAKAELKTLSKDSAMLYGIAAFGLAEAEAQLSQRRVTTSGPAANFVLSNVPGCATPLYLNGARMTNMFPISTIGAGVGLNATLSSYAGSMDFGFVGNGIALPRLTELARHTRDAFEELKAAAAGLAEAAPTATAPAAAAPTEAAVKAAPRKRAPAAKKSTPAKKRAARKTPAAAAK</sequence>
<evidence type="ECO:0000256" key="1">
    <source>
        <dbReference type="ARBA" id="ARBA00004771"/>
    </source>
</evidence>
<comment type="pathway">
    <text evidence="2">Lipid metabolism.</text>
</comment>
<dbReference type="InterPro" id="IPR014292">
    <property type="entry name" value="Acyl_transf_WS/DGAT"/>
</dbReference>
<dbReference type="Pfam" id="PF03007">
    <property type="entry name" value="WS_DGAT_cat"/>
    <property type="match status" value="1"/>
</dbReference>
<dbReference type="EC" id="2.3.1.20" evidence="4"/>
<evidence type="ECO:0000256" key="3">
    <source>
        <dbReference type="ARBA" id="ARBA00009587"/>
    </source>
</evidence>
<evidence type="ECO:0000256" key="10">
    <source>
        <dbReference type="ARBA" id="ARBA00048109"/>
    </source>
</evidence>
<dbReference type="EMBL" id="JBBKZT010000001">
    <property type="protein sequence ID" value="MEJ8845658.1"/>
    <property type="molecule type" value="Genomic_DNA"/>
</dbReference>
<evidence type="ECO:0000256" key="7">
    <source>
        <dbReference type="ARBA" id="ARBA00022798"/>
    </source>
</evidence>
<comment type="similarity">
    <text evidence="3">Belongs to the long-chain O-acyltransferase family.</text>
</comment>
<keyword evidence="8" id="KW-0443">Lipid metabolism</keyword>
<proteinExistence type="inferred from homology"/>
<evidence type="ECO:0000313" key="14">
    <source>
        <dbReference type="EMBL" id="MEJ8845658.1"/>
    </source>
</evidence>
<evidence type="ECO:0000259" key="12">
    <source>
        <dbReference type="Pfam" id="PF03007"/>
    </source>
</evidence>
<keyword evidence="15" id="KW-1185">Reference proteome</keyword>
<feature type="compositionally biased region" description="Low complexity" evidence="11">
    <location>
        <begin position="467"/>
        <end position="483"/>
    </location>
</feature>
<accession>A0ABU8WDS9</accession>
<dbReference type="Pfam" id="PF06974">
    <property type="entry name" value="WS_DGAT_C"/>
    <property type="match status" value="1"/>
</dbReference>
<keyword evidence="6" id="KW-0808">Transferase</keyword>
<evidence type="ECO:0000256" key="2">
    <source>
        <dbReference type="ARBA" id="ARBA00005189"/>
    </source>
</evidence>
<evidence type="ECO:0000256" key="8">
    <source>
        <dbReference type="ARBA" id="ARBA00023098"/>
    </source>
</evidence>
<feature type="domain" description="O-acyltransferase WSD1-like N-terminal" evidence="12">
    <location>
        <begin position="7"/>
        <end position="267"/>
    </location>
</feature>
<dbReference type="RefSeq" id="WP_340340813.1">
    <property type="nucleotide sequence ID" value="NZ_JBBKZT010000001.1"/>
</dbReference>
<organism evidence="14 15">
    <name type="scientific">Variovorax rhizosphaerae</name>
    <dbReference type="NCBI Taxonomy" id="1836200"/>
    <lineage>
        <taxon>Bacteria</taxon>
        <taxon>Pseudomonadati</taxon>
        <taxon>Pseudomonadota</taxon>
        <taxon>Betaproteobacteria</taxon>
        <taxon>Burkholderiales</taxon>
        <taxon>Comamonadaceae</taxon>
        <taxon>Variovorax</taxon>
    </lineage>
</organism>
<dbReference type="InterPro" id="IPR009721">
    <property type="entry name" value="O-acyltransferase_WSD1_C"/>
</dbReference>
<evidence type="ECO:0000256" key="11">
    <source>
        <dbReference type="SAM" id="MobiDB-lite"/>
    </source>
</evidence>
<dbReference type="InterPro" id="IPR004255">
    <property type="entry name" value="O-acyltransferase_WSD1_N"/>
</dbReference>